<dbReference type="InterPro" id="IPR012373">
    <property type="entry name" value="Ferrdict_sens_TM"/>
</dbReference>
<feature type="domain" description="FecR protein" evidence="2">
    <location>
        <begin position="140"/>
        <end position="228"/>
    </location>
</feature>
<dbReference type="PIRSF" id="PIRSF018266">
    <property type="entry name" value="FecR"/>
    <property type="match status" value="1"/>
</dbReference>
<dbReference type="PANTHER" id="PTHR30273">
    <property type="entry name" value="PERIPLASMIC SIGNAL SENSOR AND SIGMA FACTOR ACTIVATOR FECR-RELATED"/>
    <property type="match status" value="1"/>
</dbReference>
<keyword evidence="5" id="KW-1185">Reference proteome</keyword>
<organism evidence="4 5">
    <name type="scientific">Cyclobacterium jeungdonense</name>
    <dbReference type="NCBI Taxonomy" id="708087"/>
    <lineage>
        <taxon>Bacteria</taxon>
        <taxon>Pseudomonadati</taxon>
        <taxon>Bacteroidota</taxon>
        <taxon>Cytophagia</taxon>
        <taxon>Cytophagales</taxon>
        <taxon>Cyclobacteriaceae</taxon>
        <taxon>Cyclobacterium</taxon>
    </lineage>
</organism>
<dbReference type="PANTHER" id="PTHR30273:SF2">
    <property type="entry name" value="PROTEIN FECR"/>
    <property type="match status" value="1"/>
</dbReference>
<dbReference type="Gene3D" id="3.55.50.30">
    <property type="match status" value="1"/>
</dbReference>
<keyword evidence="1" id="KW-0472">Membrane</keyword>
<reference evidence="5" key="1">
    <citation type="journal article" date="2019" name="Int. J. Syst. Evol. Microbiol.">
        <title>The Global Catalogue of Microorganisms (GCM) 10K type strain sequencing project: providing services to taxonomists for standard genome sequencing and annotation.</title>
        <authorList>
            <consortium name="The Broad Institute Genomics Platform"/>
            <consortium name="The Broad Institute Genome Sequencing Center for Infectious Disease"/>
            <person name="Wu L."/>
            <person name="Ma J."/>
        </authorList>
    </citation>
    <scope>NUCLEOTIDE SEQUENCE [LARGE SCALE GENOMIC DNA]</scope>
    <source>
        <strain evidence="5">CECT 7706</strain>
    </source>
</reference>
<feature type="transmembrane region" description="Helical" evidence="1">
    <location>
        <begin position="102"/>
        <end position="121"/>
    </location>
</feature>
<proteinExistence type="predicted"/>
<evidence type="ECO:0000259" key="2">
    <source>
        <dbReference type="Pfam" id="PF04773"/>
    </source>
</evidence>
<dbReference type="EMBL" id="JAUFQS010000047">
    <property type="protein sequence ID" value="MDN3690526.1"/>
    <property type="molecule type" value="Genomic_DNA"/>
</dbReference>
<evidence type="ECO:0000313" key="5">
    <source>
        <dbReference type="Proteomes" id="UP001236663"/>
    </source>
</evidence>
<dbReference type="Gene3D" id="2.60.120.1440">
    <property type="match status" value="1"/>
</dbReference>
<dbReference type="InterPro" id="IPR032508">
    <property type="entry name" value="FecR_C"/>
</dbReference>
<dbReference type="Proteomes" id="UP001236663">
    <property type="component" value="Unassembled WGS sequence"/>
</dbReference>
<dbReference type="RefSeq" id="WP_163382994.1">
    <property type="nucleotide sequence ID" value="NZ_JAUFQS010000047.1"/>
</dbReference>
<dbReference type="InterPro" id="IPR006860">
    <property type="entry name" value="FecR"/>
</dbReference>
<comment type="caution">
    <text evidence="4">The sequence shown here is derived from an EMBL/GenBank/DDBJ whole genome shotgun (WGS) entry which is preliminary data.</text>
</comment>
<name>A0ABT8CFS9_9BACT</name>
<sequence length="344" mass="39251">MKYSEYDIVDFLLDEFFIQWIKNPDQNNRHFWEKWIQEHPEKRGLVMQAASLIRSVKYGDDPEITDAMYVEIFENVIKTDSEKQRGSVSDGGNFSFFNLKNMVAVILIGFCATMVYLQMVASNETVISPPTEEVLITRTVPAGKRAIVTLADGSKVFLNAESELIYPKQQSPDQRWVQLKGEAFFEVEKEKRPFKVLTDYSEIAVLGTAFNVKEAHQELSVALVSGKVHVKDREGNQYDLAPLEMLTVDKAGKASKSGFDVLAVTGWKDRILVFQDDDLEQVIKKLEHWYGVDLDFSGEVSATWNYSGTYHNENLENVLKGISLTSGLDYRLEKGKVFLYNRNK</sequence>
<feature type="domain" description="Protein FecR C-terminal" evidence="3">
    <location>
        <begin position="272"/>
        <end position="338"/>
    </location>
</feature>
<keyword evidence="1" id="KW-1133">Transmembrane helix</keyword>
<protein>
    <submittedName>
        <fullName evidence="4">FecR domain-containing protein</fullName>
    </submittedName>
</protein>
<gene>
    <name evidence="4" type="ORF">QWZ15_22090</name>
</gene>
<keyword evidence="1" id="KW-0812">Transmembrane</keyword>
<dbReference type="Pfam" id="PF04773">
    <property type="entry name" value="FecR"/>
    <property type="match status" value="1"/>
</dbReference>
<dbReference type="Pfam" id="PF16344">
    <property type="entry name" value="FecR_C"/>
    <property type="match status" value="1"/>
</dbReference>
<evidence type="ECO:0000256" key="1">
    <source>
        <dbReference type="SAM" id="Phobius"/>
    </source>
</evidence>
<evidence type="ECO:0000259" key="3">
    <source>
        <dbReference type="Pfam" id="PF16344"/>
    </source>
</evidence>
<accession>A0ABT8CFS9</accession>
<evidence type="ECO:0000313" key="4">
    <source>
        <dbReference type="EMBL" id="MDN3690526.1"/>
    </source>
</evidence>